<keyword evidence="2" id="KW-0677">Repeat</keyword>
<feature type="compositionally biased region" description="Polar residues" evidence="3">
    <location>
        <begin position="465"/>
        <end position="474"/>
    </location>
</feature>
<name>A0A078AVQ0_STYLE</name>
<evidence type="ECO:0000313" key="4">
    <source>
        <dbReference type="EMBL" id="CDW86156.1"/>
    </source>
</evidence>
<sequence>MKYIPIERDKRRSRQGTRGILQRVPSTKDSLFKKQVQIQDPFQQTKQPFRFKQPEAPSVQYGDIAMQPSKFGDTYVEIPPPPTPPTPPTPEDQKYEKIKEKHFTTKDGKRVKGYSTLPPEKKLRKKLENFELKEAENHRMLNWIDVANFDDFQTPAGMASIKGLQNNDRGEKWVKREDDLNHPLYYSTNQYDKYDDAQFKFTMSNRPQGPIKVPNLNHVPDDDPLKYHDPQSTKKLIVAQQNMRSAIPQTYQNYQRRKVQELYGAPRMRDDEEEEEQEQLLTRTPILDEDAEERKTGTIVGGHEVDQGMIGTKTNLTAYPLSKQSAIAGSKQQTDKFGLTYRPNTKKSEATTAAESKYKFTDKSATEFANGGTQVYLTRDQELLSMKIKSKGQDYTLGQTRSEANRYEHFGTSRYINEKEKAKPTSYSVFQNPFLSSAITGYYNQNIPTQVPTTTHLRNQQLNKFMPNSQSSGALNGPMQPRLQNDDQHESAFDEYQYRNGKKYIQPLKQYNNHPAFHKHDDYDWVFKKYDPVNINKGHDLLHWQDPYPMIESQQLGNLMRNATISTLHRHDPFEIKLLQYDLHHPDSRSSYNLAQQTPFSKIPMIDSRTTHLKEGQMRWHLPKPNDAVLLPAQREAINHRFSHFYLYLYQDQFKEIVVRFDLYNDTLEKFAIPGLPCLNPGTIQISATQLFICGGIQKHGGDLKKRGQPSGFTAIFDIEKGQLVIVSEMNHGRHSHGLCMLDQEVYILGGVTAKEYSCGRMERFNVVSKSWQSLPASRFSRLNPRMCASFNSKIIYVFGGVPDHRDANKQVEMLITATMDWKTMNVELPIEFKGSRLHFCMMVEGKFYMPPLAVAQVENSLFNDIDDKIILFQYGSVSDVTPDITVLYLNGDEGRVAELHYDKANSDMSSYEKRDVVFDPLSKRIVTFTAIDPQVFDYISLHEDFFMWKQGKFLQHYNH</sequence>
<organism evidence="4 5">
    <name type="scientific">Stylonychia lemnae</name>
    <name type="common">Ciliate</name>
    <dbReference type="NCBI Taxonomy" id="5949"/>
    <lineage>
        <taxon>Eukaryota</taxon>
        <taxon>Sar</taxon>
        <taxon>Alveolata</taxon>
        <taxon>Ciliophora</taxon>
        <taxon>Intramacronucleata</taxon>
        <taxon>Spirotrichea</taxon>
        <taxon>Stichotrichia</taxon>
        <taxon>Sporadotrichida</taxon>
        <taxon>Oxytrichidae</taxon>
        <taxon>Stylonychinae</taxon>
        <taxon>Stylonychia</taxon>
    </lineage>
</organism>
<feature type="region of interest" description="Disordered" evidence="3">
    <location>
        <begin position="465"/>
        <end position="485"/>
    </location>
</feature>
<accession>A0A078AVQ0</accession>
<evidence type="ECO:0000256" key="1">
    <source>
        <dbReference type="ARBA" id="ARBA00022441"/>
    </source>
</evidence>
<dbReference type="InParanoid" id="A0A078AVQ0"/>
<dbReference type="OrthoDB" id="7923847at2759"/>
<gene>
    <name evidence="4" type="primary">Contig16805.g17898</name>
    <name evidence="4" type="ORF">STYLEM_15247</name>
</gene>
<evidence type="ECO:0000256" key="2">
    <source>
        <dbReference type="ARBA" id="ARBA00022737"/>
    </source>
</evidence>
<dbReference type="Gene3D" id="2.120.10.80">
    <property type="entry name" value="Kelch-type beta propeller"/>
    <property type="match status" value="1"/>
</dbReference>
<reference evidence="4 5" key="1">
    <citation type="submission" date="2014-06" db="EMBL/GenBank/DDBJ databases">
        <authorList>
            <person name="Swart Estienne"/>
        </authorList>
    </citation>
    <scope>NUCLEOTIDE SEQUENCE [LARGE SCALE GENOMIC DNA]</scope>
    <source>
        <strain evidence="4 5">130c</strain>
    </source>
</reference>
<keyword evidence="1" id="KW-0880">Kelch repeat</keyword>
<dbReference type="InterPro" id="IPR006652">
    <property type="entry name" value="Kelch_1"/>
</dbReference>
<evidence type="ECO:0000256" key="3">
    <source>
        <dbReference type="SAM" id="MobiDB-lite"/>
    </source>
</evidence>
<dbReference type="PANTHER" id="PTHR46260:SF3">
    <property type="entry name" value="RING-TYPE DOMAIN-CONTAINING PROTEIN"/>
    <property type="match status" value="1"/>
</dbReference>
<dbReference type="EMBL" id="CCKQ01014401">
    <property type="protein sequence ID" value="CDW86156.1"/>
    <property type="molecule type" value="Genomic_DNA"/>
</dbReference>
<dbReference type="Pfam" id="PF01344">
    <property type="entry name" value="Kelch_1"/>
    <property type="match status" value="1"/>
</dbReference>
<dbReference type="InterPro" id="IPR015915">
    <property type="entry name" value="Kelch-typ_b-propeller"/>
</dbReference>
<dbReference type="Proteomes" id="UP000039865">
    <property type="component" value="Unassembled WGS sequence"/>
</dbReference>
<proteinExistence type="predicted"/>
<dbReference type="AlphaFoldDB" id="A0A078AVQ0"/>
<evidence type="ECO:0000313" key="5">
    <source>
        <dbReference type="Proteomes" id="UP000039865"/>
    </source>
</evidence>
<protein>
    <submittedName>
        <fullName evidence="4">Kelch motif family protein</fullName>
    </submittedName>
</protein>
<feature type="compositionally biased region" description="Basic and acidic residues" evidence="3">
    <location>
        <begin position="1"/>
        <end position="10"/>
    </location>
</feature>
<keyword evidence="5" id="KW-1185">Reference proteome</keyword>
<dbReference type="PANTHER" id="PTHR46260">
    <property type="entry name" value="RING-TYPE DOMAIN-CONTAINING PROTEIN"/>
    <property type="match status" value="1"/>
</dbReference>
<dbReference type="SUPFAM" id="SSF117281">
    <property type="entry name" value="Kelch motif"/>
    <property type="match status" value="1"/>
</dbReference>
<dbReference type="InterPro" id="IPR051746">
    <property type="entry name" value="Kelch_domain_containing_8"/>
</dbReference>
<feature type="region of interest" description="Disordered" evidence="3">
    <location>
        <begin position="1"/>
        <end position="20"/>
    </location>
</feature>